<dbReference type="RefSeq" id="WP_214562108.1">
    <property type="nucleotide sequence ID" value="NZ_JAHEWX010000002.1"/>
</dbReference>
<dbReference type="EMBL" id="JAHEWX010000002">
    <property type="protein sequence ID" value="MBT1540622.1"/>
    <property type="molecule type" value="Genomic_DNA"/>
</dbReference>
<dbReference type="Proteomes" id="UP000709437">
    <property type="component" value="Unassembled WGS sequence"/>
</dbReference>
<evidence type="ECO:0000256" key="3">
    <source>
        <dbReference type="SAM" id="MobiDB-lite"/>
    </source>
</evidence>
<dbReference type="InterPro" id="IPR011004">
    <property type="entry name" value="Trimer_LpxA-like_sf"/>
</dbReference>
<name>A0A9Q2ZNU9_9MICO</name>
<feature type="region of interest" description="Disordered" evidence="3">
    <location>
        <begin position="197"/>
        <end position="221"/>
    </location>
</feature>
<dbReference type="SUPFAM" id="SSF51161">
    <property type="entry name" value="Trimeric LpxA-like enzymes"/>
    <property type="match status" value="1"/>
</dbReference>
<evidence type="ECO:0000256" key="1">
    <source>
        <dbReference type="ARBA" id="ARBA00022679"/>
    </source>
</evidence>
<accession>A0A9Q2ZNU9</accession>
<evidence type="ECO:0000313" key="4">
    <source>
        <dbReference type="EMBL" id="MBT1540622.1"/>
    </source>
</evidence>
<evidence type="ECO:0000313" key="5">
    <source>
        <dbReference type="Proteomes" id="UP000709437"/>
    </source>
</evidence>
<protein>
    <submittedName>
        <fullName evidence="4">Uncharacterized protein</fullName>
    </submittedName>
</protein>
<comment type="caution">
    <text evidence="4">The sequence shown here is derived from an EMBL/GenBank/DDBJ whole genome shotgun (WGS) entry which is preliminary data.</text>
</comment>
<feature type="compositionally biased region" description="Basic and acidic residues" evidence="3">
    <location>
        <begin position="155"/>
        <end position="170"/>
    </location>
</feature>
<reference evidence="4" key="1">
    <citation type="submission" date="2021-05" db="EMBL/GenBank/DDBJ databases">
        <title>Whole genome sequence of Curtobacterium flaccumfaciens pv. flaccumfaciens strain CFBP 3417.</title>
        <authorList>
            <person name="Osdaghi E."/>
            <person name="Taghouti G."/>
            <person name="Portier P."/>
            <person name="Fazliarab A."/>
            <person name="Taghavi S.M."/>
            <person name="Briand M."/>
            <person name="Le-Saux M."/>
            <person name="Jacques M.-A."/>
        </authorList>
    </citation>
    <scope>NUCLEOTIDE SEQUENCE</scope>
    <source>
        <strain evidence="4">CFBP 3417</strain>
    </source>
</reference>
<sequence length="221" mass="22553">MWEARWMDGDRTARPLDVARRAAGFLPVHEVAALAPDVRVLDPGSVLIGAGVTVLPGAVLYPSTTLETRDGGLISVASGARLGPGPVTIVASAATVHVGEDAELGPGPVTIIATGSDVVVGGRARLTAGCLVEGPARIGSGAQVLGPVSVRDVELADGGDHREPDPDHRGGVVKGTGPVRGVRVGVGEVVVGGVLNGRRVSGSPTVERQREYHPEAPHRPR</sequence>
<keyword evidence="2" id="KW-0677">Repeat</keyword>
<dbReference type="AlphaFoldDB" id="A0A9Q2ZNU9"/>
<feature type="compositionally biased region" description="Basic and acidic residues" evidence="3">
    <location>
        <begin position="207"/>
        <end position="221"/>
    </location>
</feature>
<evidence type="ECO:0000256" key="2">
    <source>
        <dbReference type="ARBA" id="ARBA00022737"/>
    </source>
</evidence>
<feature type="region of interest" description="Disordered" evidence="3">
    <location>
        <begin position="155"/>
        <end position="178"/>
    </location>
</feature>
<organism evidence="4 5">
    <name type="scientific">Curtobacterium flaccumfaciens pv. flaccumfaciens</name>
    <dbReference type="NCBI Taxonomy" id="138532"/>
    <lineage>
        <taxon>Bacteria</taxon>
        <taxon>Bacillati</taxon>
        <taxon>Actinomycetota</taxon>
        <taxon>Actinomycetes</taxon>
        <taxon>Micrococcales</taxon>
        <taxon>Microbacteriaceae</taxon>
        <taxon>Curtobacterium</taxon>
    </lineage>
</organism>
<dbReference type="GO" id="GO:0016740">
    <property type="term" value="F:transferase activity"/>
    <property type="evidence" value="ECO:0007669"/>
    <property type="project" value="UniProtKB-KW"/>
</dbReference>
<keyword evidence="1" id="KW-0808">Transferase</keyword>
<gene>
    <name evidence="4" type="ORF">KK103_02525</name>
</gene>
<dbReference type="InterPro" id="IPR018357">
    <property type="entry name" value="Hexapep_transf_CS"/>
</dbReference>
<dbReference type="Gene3D" id="2.160.10.10">
    <property type="entry name" value="Hexapeptide repeat proteins"/>
    <property type="match status" value="1"/>
</dbReference>
<dbReference type="PROSITE" id="PS00101">
    <property type="entry name" value="HEXAPEP_TRANSFERASES"/>
    <property type="match status" value="1"/>
</dbReference>
<proteinExistence type="predicted"/>